<evidence type="ECO:0000256" key="1">
    <source>
        <dbReference type="SAM" id="Phobius"/>
    </source>
</evidence>
<name>A0A264W1G8_9BACL</name>
<keyword evidence="3" id="KW-1185">Reference proteome</keyword>
<feature type="transmembrane region" description="Helical" evidence="1">
    <location>
        <begin position="12"/>
        <end position="34"/>
    </location>
</feature>
<organism evidence="2 3">
    <name type="scientific">Tetzosporium hominis</name>
    <dbReference type="NCBI Taxonomy" id="2020506"/>
    <lineage>
        <taxon>Bacteria</taxon>
        <taxon>Bacillati</taxon>
        <taxon>Bacillota</taxon>
        <taxon>Bacilli</taxon>
        <taxon>Bacillales</taxon>
        <taxon>Caryophanaceae</taxon>
        <taxon>Tetzosporium</taxon>
    </lineage>
</organism>
<feature type="transmembrane region" description="Helical" evidence="1">
    <location>
        <begin position="122"/>
        <end position="145"/>
    </location>
</feature>
<proteinExistence type="predicted"/>
<sequence>METSVIQKNYIWPLAKLTAAILTIVVTAAFITLYDYFTRSTDPSIEYYSSAYQFMIVLLLQFPVLLLAILPLSILVDYLVALKWRNERQHKSLVILVGYLVIGVITGIVYCVFTVSPAYLSAIAYFTSTTLVFLAIQTLFHRILFKKRG</sequence>
<comment type="caution">
    <text evidence="2">The sequence shown here is derived from an EMBL/GenBank/DDBJ whole genome shotgun (WGS) entry which is preliminary data.</text>
</comment>
<dbReference type="EMBL" id="NOKQ01000235">
    <property type="protein sequence ID" value="OZS77438.1"/>
    <property type="molecule type" value="Genomic_DNA"/>
</dbReference>
<accession>A0A264W1G8</accession>
<dbReference type="AlphaFoldDB" id="A0A264W1G8"/>
<feature type="transmembrane region" description="Helical" evidence="1">
    <location>
        <begin position="93"/>
        <end position="116"/>
    </location>
</feature>
<feature type="transmembrane region" description="Helical" evidence="1">
    <location>
        <begin position="54"/>
        <end position="81"/>
    </location>
</feature>
<evidence type="ECO:0000313" key="2">
    <source>
        <dbReference type="EMBL" id="OZS77438.1"/>
    </source>
</evidence>
<reference evidence="2 3" key="1">
    <citation type="submission" date="2017-07" db="EMBL/GenBank/DDBJ databases">
        <title>Tetzosporium hominis gen.nov. sp.nov.</title>
        <authorList>
            <person name="Tetz G."/>
            <person name="Tetz V."/>
        </authorList>
    </citation>
    <scope>NUCLEOTIDE SEQUENCE [LARGE SCALE GENOMIC DNA]</scope>
    <source>
        <strain evidence="2 3">VT-49</strain>
    </source>
</reference>
<protein>
    <submittedName>
        <fullName evidence="2">Uncharacterized protein</fullName>
    </submittedName>
</protein>
<keyword evidence="1" id="KW-0472">Membrane</keyword>
<evidence type="ECO:0000313" key="3">
    <source>
        <dbReference type="Proteomes" id="UP000217065"/>
    </source>
</evidence>
<dbReference type="RefSeq" id="WP_094943786.1">
    <property type="nucleotide sequence ID" value="NZ_NOKQ01000235.1"/>
</dbReference>
<dbReference type="Proteomes" id="UP000217065">
    <property type="component" value="Unassembled WGS sequence"/>
</dbReference>
<dbReference type="OrthoDB" id="9949427at2"/>
<keyword evidence="1" id="KW-1133">Transmembrane helix</keyword>
<keyword evidence="1" id="KW-0812">Transmembrane</keyword>
<gene>
    <name evidence="2" type="ORF">CF394_11385</name>
</gene>